<feature type="compositionally biased region" description="Basic residues" evidence="1">
    <location>
        <begin position="685"/>
        <end position="702"/>
    </location>
</feature>
<feature type="compositionally biased region" description="Polar residues" evidence="1">
    <location>
        <begin position="196"/>
        <end position="207"/>
    </location>
</feature>
<dbReference type="OrthoDB" id="3598281at2759"/>
<accession>A0A9Q8P3H4</accession>
<feature type="compositionally biased region" description="Acidic residues" evidence="1">
    <location>
        <begin position="1262"/>
        <end position="1293"/>
    </location>
</feature>
<gene>
    <name evidence="4" type="ORF">CLAFUR5_00856</name>
</gene>
<feature type="compositionally biased region" description="Polar residues" evidence="1">
    <location>
        <begin position="153"/>
        <end position="162"/>
    </location>
</feature>
<feature type="region of interest" description="Disordered" evidence="1">
    <location>
        <begin position="120"/>
        <end position="249"/>
    </location>
</feature>
<organism evidence="4 5">
    <name type="scientific">Passalora fulva</name>
    <name type="common">Tomato leaf mold</name>
    <name type="synonym">Cladosporium fulvum</name>
    <dbReference type="NCBI Taxonomy" id="5499"/>
    <lineage>
        <taxon>Eukaryota</taxon>
        <taxon>Fungi</taxon>
        <taxon>Dikarya</taxon>
        <taxon>Ascomycota</taxon>
        <taxon>Pezizomycotina</taxon>
        <taxon>Dothideomycetes</taxon>
        <taxon>Dothideomycetidae</taxon>
        <taxon>Mycosphaerellales</taxon>
        <taxon>Mycosphaerellaceae</taxon>
        <taxon>Fulvia</taxon>
    </lineage>
</organism>
<dbReference type="Gene3D" id="3.40.50.300">
    <property type="entry name" value="P-loop containing nucleotide triphosphate hydrolases"/>
    <property type="match status" value="1"/>
</dbReference>
<dbReference type="Proteomes" id="UP000756132">
    <property type="component" value="Chromosome 1"/>
</dbReference>
<name>A0A9Q8P3H4_PASFU</name>
<evidence type="ECO:0000313" key="5">
    <source>
        <dbReference type="Proteomes" id="UP000756132"/>
    </source>
</evidence>
<evidence type="ECO:0000313" key="4">
    <source>
        <dbReference type="EMBL" id="UJO11938.1"/>
    </source>
</evidence>
<sequence length="1309" mass="144331">MTSMEESAKRGQVQHLLHDAVPDLEAFFRKAGRLVVAVRKHHRPFSSNEIVDLQDWVWVKAHGKVPISKIVDAYKNQCAVGDETDISLRMADSTTPTPATTMSALPTQDRLLVLTAAVREPDPPSSQAASSAAPSFNSAMSNSPRPPLHEVNRQLTTPSSRSPVPAMKLNAAAMSNQPAASYNAPPNHLDRVPHPSATSIKAEQSENVDPLPPTYRGHPLASPTSVTAGQAAIPAAQPKEEPEEETQAYAPREQDNPFAASQESEPEQHAPCGQFLQQLSNETTPERLEAGVAAGLKALSELELPLKELAANEDATNWLKQIDTVRKDAARTRTVIGVVGNTGAGKSSVINAMLEEERLVPTNCMRACTAVVTEMSYNDSPNPRMKYRAEIEFIRPEDWQKELHILYKEIIDESGNISREISNPESDAGVAYAKIRAVYHKLTKDDLTRTNPHALMTHKHVKNVLGQSRKIYESDASAFYKRLQQYVDSKEKGTEKLDKNGNVASNQGKRKFELWPLIKVVKIYTRADALSTGAVIVDLPGVHDMNAARAAVAEGYMKECTGLWILAPINRAVDDKAAKTLLGNTFKRQLKFDGTYNAVTFICSKTDDISRTEAFDSLGIDTTELDTKMDEIVSQRREIKKQLRAAVEKKSNHDDAMEDIDDKIESWENLADEVGDGKTVYAPTNKKRKRSSAGGAKKRRRRAVDSDDDSDNKSDDAQSEAQPEEGLSSEPLTEEVVTAKLDELKQLKKDMRREKRTLDDRITELEDELDGLQVKEDEVDAELSARCIKGRNDYSRGAIQQDFAAGIRDLDQEAAADEDPDNFNPDEDIRDYDQVARGLSVFCVSSRAYQKLCGRLKKDNAVAGFTHKDVTEIPKLQAHCKALTVGGRNAGCRRFLNSLTSLITSLALWASDDGTGVKLTSQQRDAEKAFLSRKLKDLEKALDKVVTVTLEDVVENLHEQLFDKMDPAVQSAVDGAQATSAGWGAHKNDGGLHYMTYKATVRRDGVYAGAKGHRDFNSELTEPLLKQLASAWEKAFQRRLPHILQTFKRSATTVLKQFHSAVEARTREKGHGLARIAMLGTQLDAYSAIFGDLAQAAVDSITEGQREINREFTPAIAQAMNPAYEYCTNEAGRGSYARMKAGMAAHVETEKSLMFDSAAKGVRQSLLTLCESVKKTMLDKADGVFVRMQKDYLTLVGVHKGDMKMSREERQLRLKVDEAIADLDGLFQDVLEAELDQLKEDHAAGNVKSETEGVDATRAEDEVTNDDEEDLDLDDTDSEGEGEDAASDAEDSDPPSPTNSNDPGDDQDI</sequence>
<dbReference type="InterPro" id="IPR027417">
    <property type="entry name" value="P-loop_NTPase"/>
</dbReference>
<feature type="compositionally biased region" description="Low complexity" evidence="1">
    <location>
        <begin position="125"/>
        <end position="143"/>
    </location>
</feature>
<reference evidence="4" key="2">
    <citation type="journal article" date="2022" name="Microb. Genom.">
        <title>A chromosome-scale genome assembly of the tomato pathogen Cladosporium fulvum reveals a compartmentalized genome architecture and the presence of a dispensable chromosome.</title>
        <authorList>
            <person name="Zaccaron A.Z."/>
            <person name="Chen L.H."/>
            <person name="Samaras A."/>
            <person name="Stergiopoulos I."/>
        </authorList>
    </citation>
    <scope>NUCLEOTIDE SEQUENCE</scope>
    <source>
        <strain evidence="4">Race5_Kim</strain>
    </source>
</reference>
<feature type="compositionally biased region" description="Basic and acidic residues" evidence="1">
    <location>
        <begin position="1242"/>
        <end position="1261"/>
    </location>
</feature>
<proteinExistence type="predicted"/>
<keyword evidence="5" id="KW-1185">Reference proteome</keyword>
<dbReference type="SUPFAM" id="SSF52540">
    <property type="entry name" value="P-loop containing nucleoside triphosphate hydrolases"/>
    <property type="match status" value="1"/>
</dbReference>
<protein>
    <submittedName>
        <fullName evidence="4">Nuclear GTPase SLIP-GC</fullName>
    </submittedName>
</protein>
<dbReference type="InterPro" id="IPR056024">
    <property type="entry name" value="DUF7605"/>
</dbReference>
<dbReference type="OMA" id="VAQGYMK"/>
<evidence type="ECO:0000259" key="2">
    <source>
        <dbReference type="Pfam" id="PF00350"/>
    </source>
</evidence>
<dbReference type="KEGG" id="ffu:CLAFUR5_00856"/>
<evidence type="ECO:0000259" key="3">
    <source>
        <dbReference type="Pfam" id="PF24564"/>
    </source>
</evidence>
<feature type="region of interest" description="Disordered" evidence="1">
    <location>
        <begin position="677"/>
        <end position="735"/>
    </location>
</feature>
<dbReference type="GeneID" id="71980734"/>
<dbReference type="EMBL" id="CP090163">
    <property type="protein sequence ID" value="UJO11938.1"/>
    <property type="molecule type" value="Genomic_DNA"/>
</dbReference>
<evidence type="ECO:0000256" key="1">
    <source>
        <dbReference type="SAM" id="MobiDB-lite"/>
    </source>
</evidence>
<feature type="domain" description="DUF7605" evidence="3">
    <location>
        <begin position="986"/>
        <end position="1150"/>
    </location>
</feature>
<dbReference type="InterPro" id="IPR045063">
    <property type="entry name" value="Dynamin_N"/>
</dbReference>
<reference evidence="4" key="1">
    <citation type="submission" date="2021-12" db="EMBL/GenBank/DDBJ databases">
        <authorList>
            <person name="Zaccaron A."/>
            <person name="Stergiopoulos I."/>
        </authorList>
    </citation>
    <scope>NUCLEOTIDE SEQUENCE</scope>
    <source>
        <strain evidence="4">Race5_Kim</strain>
    </source>
</reference>
<dbReference type="Pfam" id="PF00350">
    <property type="entry name" value="Dynamin_N"/>
    <property type="match status" value="1"/>
</dbReference>
<dbReference type="PANTHER" id="PTHR36681:SF3">
    <property type="entry name" value="NUCLEAR GTPASE, GERMINAL CENTER-ASSOCIATED, TANDEM DUPLICATE 3"/>
    <property type="match status" value="1"/>
</dbReference>
<feature type="domain" description="Dynamin N-terminal" evidence="2">
    <location>
        <begin position="336"/>
        <end position="581"/>
    </location>
</feature>
<dbReference type="Pfam" id="PF24564">
    <property type="entry name" value="DUF7605"/>
    <property type="match status" value="1"/>
</dbReference>
<feature type="region of interest" description="Disordered" evidence="1">
    <location>
        <begin position="1242"/>
        <end position="1309"/>
    </location>
</feature>
<dbReference type="PANTHER" id="PTHR36681">
    <property type="entry name" value="NUCLEAR GTPASE, GERMINAL CENTER-ASSOCIATED, TANDEM DUPLICATE 3"/>
    <property type="match status" value="1"/>
</dbReference>
<dbReference type="RefSeq" id="XP_047756304.1">
    <property type="nucleotide sequence ID" value="XM_047900004.1"/>
</dbReference>